<feature type="domain" description="Phage head morphogenesis" evidence="1">
    <location>
        <begin position="54"/>
        <end position="187"/>
    </location>
</feature>
<dbReference type="AlphaFoldDB" id="A0A1B8Q823"/>
<dbReference type="Proteomes" id="UP000092607">
    <property type="component" value="Unassembled WGS sequence"/>
</dbReference>
<reference evidence="2 3" key="1">
    <citation type="submission" date="2016-06" db="EMBL/GenBank/DDBJ databases">
        <title>Draft genome of Moraxella lacunata CCUG 57757A.</title>
        <authorList>
            <person name="Salva-Serra F."/>
            <person name="Engstrom-Jakobsson H."/>
            <person name="Thorell K."/>
            <person name="Gonzales-Siles L."/>
            <person name="Karlsson R."/>
            <person name="Boulund F."/>
            <person name="Engstrand L."/>
            <person name="Kristiansson E."/>
            <person name="Moore E."/>
        </authorList>
    </citation>
    <scope>NUCLEOTIDE SEQUENCE [LARGE SCALE GENOMIC DNA]</scope>
    <source>
        <strain evidence="2 3">CCUG 57757A</strain>
    </source>
</reference>
<dbReference type="OrthoDB" id="9813502at2"/>
<sequence>MPEINHERLPNREAIASFGGKVLLTTQHYAELKAYEHALAFTVARIADNDMLTEVHKAMKQAIENGTSFADFKKQLRPYLMAKGWLAPTFKNDNVDDDKETFKDYQKHLGHRLRTIYHTGKATAYAGGQWERIQRTKELLPYLQYMKSASTNKRDEHKQFYGLVREVDDPIWASIMPPNGFGCKCWVKQLTKTRAQKILNEQAEKGIVYDIEMEQVKHPLTGEMMSVPKGVHFSFNHNHDRLTALLKLAEDKHGLAFSDRLKKEVVKLVPKAMLPAELLLVDNADELLPPPTEWKKVAKIGEEIYQKHKEIFDKVDFDKPLDFSNTVLEVMRAEGVEMNGIVNVYGDSVPKVQEILGRYPKSWVDKANEMGNVFVRNMDSRGWHIQLENQNLVNYFKQAKIQREYAIFQKFADQMEVGDSLLKLNNMGGKLISNKAYDITIHEFAHRLQTAIPELDDYFTQLWLDRTKGEQTRPLAVIQKERGERVYYDKSEVGRKDSFANVYVGKNYGTDDNPKPAEVMTMTFQQLLGSNVITFEDGTTIPDTKNYWQKDPELLYLALALLIRYKP</sequence>
<evidence type="ECO:0000259" key="1">
    <source>
        <dbReference type="Pfam" id="PF04233"/>
    </source>
</evidence>
<dbReference type="EMBL" id="LZMS01000002">
    <property type="protein sequence ID" value="OBX67261.1"/>
    <property type="molecule type" value="Genomic_DNA"/>
</dbReference>
<dbReference type="InterPro" id="IPR006528">
    <property type="entry name" value="Phage_head_morphogenesis_dom"/>
</dbReference>
<accession>A0A1B8Q823</accession>
<name>A0A1B8Q823_MORLA</name>
<organism evidence="2 3">
    <name type="scientific">Moraxella lacunata</name>
    <dbReference type="NCBI Taxonomy" id="477"/>
    <lineage>
        <taxon>Bacteria</taxon>
        <taxon>Pseudomonadati</taxon>
        <taxon>Pseudomonadota</taxon>
        <taxon>Gammaproteobacteria</taxon>
        <taxon>Moraxellales</taxon>
        <taxon>Moraxellaceae</taxon>
        <taxon>Moraxella</taxon>
    </lineage>
</organism>
<evidence type="ECO:0000313" key="3">
    <source>
        <dbReference type="Proteomes" id="UP000092607"/>
    </source>
</evidence>
<dbReference type="NCBIfam" id="TIGR01641">
    <property type="entry name" value="phageSPP1_gp7"/>
    <property type="match status" value="1"/>
</dbReference>
<dbReference type="Pfam" id="PF04233">
    <property type="entry name" value="Phage_Mu_F"/>
    <property type="match status" value="1"/>
</dbReference>
<dbReference type="RefSeq" id="WP_065256129.1">
    <property type="nucleotide sequence ID" value="NZ_LZDR01000062.1"/>
</dbReference>
<evidence type="ECO:0000313" key="2">
    <source>
        <dbReference type="EMBL" id="OBX67261.1"/>
    </source>
</evidence>
<comment type="caution">
    <text evidence="2">The sequence shown here is derived from an EMBL/GenBank/DDBJ whole genome shotgun (WGS) entry which is preliminary data.</text>
</comment>
<gene>
    <name evidence="2" type="ORF">A9309_01240</name>
</gene>
<proteinExistence type="predicted"/>
<protein>
    <recommendedName>
        <fullName evidence="1">Phage head morphogenesis domain-containing protein</fullName>
    </recommendedName>
</protein>